<dbReference type="GO" id="GO:0005886">
    <property type="term" value="C:plasma membrane"/>
    <property type="evidence" value="ECO:0007669"/>
    <property type="project" value="TreeGrafter"/>
</dbReference>
<organism evidence="2 3">
    <name type="scientific">Trachymyrmex cornetzi</name>
    <dbReference type="NCBI Taxonomy" id="471704"/>
    <lineage>
        <taxon>Eukaryota</taxon>
        <taxon>Metazoa</taxon>
        <taxon>Ecdysozoa</taxon>
        <taxon>Arthropoda</taxon>
        <taxon>Hexapoda</taxon>
        <taxon>Insecta</taxon>
        <taxon>Pterygota</taxon>
        <taxon>Neoptera</taxon>
        <taxon>Endopterygota</taxon>
        <taxon>Hymenoptera</taxon>
        <taxon>Apocrita</taxon>
        <taxon>Aculeata</taxon>
        <taxon>Formicoidea</taxon>
        <taxon>Formicidae</taxon>
        <taxon>Myrmicinae</taxon>
        <taxon>Trachymyrmex</taxon>
    </lineage>
</organism>
<protein>
    <recommendedName>
        <fullName evidence="4">MARVEL domain-containing protein</fullName>
    </recommendedName>
</protein>
<evidence type="ECO:0000313" key="2">
    <source>
        <dbReference type="EMBL" id="KYN10974.1"/>
    </source>
</evidence>
<evidence type="ECO:0008006" key="4">
    <source>
        <dbReference type="Google" id="ProtNLM"/>
    </source>
</evidence>
<dbReference type="PANTHER" id="PTHR36692">
    <property type="entry name" value="PROTEIN SNAKESKIN"/>
    <property type="match status" value="1"/>
</dbReference>
<evidence type="ECO:0000313" key="3">
    <source>
        <dbReference type="Proteomes" id="UP000078492"/>
    </source>
</evidence>
<feature type="transmembrane region" description="Helical" evidence="1">
    <location>
        <begin position="153"/>
        <end position="176"/>
    </location>
</feature>
<feature type="transmembrane region" description="Helical" evidence="1">
    <location>
        <begin position="36"/>
        <end position="55"/>
    </location>
</feature>
<reference evidence="2 3" key="1">
    <citation type="submission" date="2015-09" db="EMBL/GenBank/DDBJ databases">
        <title>Trachymyrmex cornetzi WGS genome.</title>
        <authorList>
            <person name="Nygaard S."/>
            <person name="Hu H."/>
            <person name="Boomsma J."/>
            <person name="Zhang G."/>
        </authorList>
    </citation>
    <scope>NUCLEOTIDE SEQUENCE [LARGE SCALE GENOMIC DNA]</scope>
    <source>
        <strain evidence="2">Tcor2-1</strain>
        <tissue evidence="2">Whole body</tissue>
    </source>
</reference>
<keyword evidence="3" id="KW-1185">Reference proteome</keyword>
<gene>
    <name evidence="2" type="ORF">ALC57_16900</name>
</gene>
<feature type="transmembrane region" description="Helical" evidence="1">
    <location>
        <begin position="106"/>
        <end position="126"/>
    </location>
</feature>
<sequence>MADEAQQSQQPTAKRHKILSHLPIIIKVLELAILKFKCFNISMQILAIFAIGLSVDPMNSFQRIFNRPRFKLDDAATIYVSVAGYILINALFIISHMLGDRVPKRTLLMFATVGAFMHVVAGSLMVHNWRQMNGPYYYVHNNEIHPSKQYMDMLISAAVFTFVTAVAFIAEIVAIIRYA</sequence>
<dbReference type="InterPro" id="IPR038976">
    <property type="entry name" value="Ssk"/>
</dbReference>
<dbReference type="Proteomes" id="UP000078492">
    <property type="component" value="Unassembled WGS sequence"/>
</dbReference>
<dbReference type="EMBL" id="KQ980968">
    <property type="protein sequence ID" value="KYN10974.1"/>
    <property type="molecule type" value="Genomic_DNA"/>
</dbReference>
<accession>A0A151IU67</accession>
<keyword evidence="1" id="KW-0812">Transmembrane</keyword>
<evidence type="ECO:0000256" key="1">
    <source>
        <dbReference type="SAM" id="Phobius"/>
    </source>
</evidence>
<dbReference type="GO" id="GO:0019991">
    <property type="term" value="P:septate junction assembly"/>
    <property type="evidence" value="ECO:0007669"/>
    <property type="project" value="InterPro"/>
</dbReference>
<proteinExistence type="predicted"/>
<dbReference type="AlphaFoldDB" id="A0A151IU67"/>
<name>A0A151IU67_9HYME</name>
<keyword evidence="1" id="KW-1133">Transmembrane helix</keyword>
<dbReference type="PANTHER" id="PTHR36692:SF2">
    <property type="entry name" value="GEO12064P1"/>
    <property type="match status" value="1"/>
</dbReference>
<keyword evidence="1" id="KW-0472">Membrane</keyword>
<feature type="transmembrane region" description="Helical" evidence="1">
    <location>
        <begin position="75"/>
        <end position="94"/>
    </location>
</feature>